<gene>
    <name evidence="3" type="ORF">DPMN_184436</name>
</gene>
<dbReference type="GO" id="GO:0008270">
    <property type="term" value="F:zinc ion binding"/>
    <property type="evidence" value="ECO:0007669"/>
    <property type="project" value="UniProtKB-KW"/>
</dbReference>
<name>A0A9D4I4K9_DREPO</name>
<organism evidence="3 4">
    <name type="scientific">Dreissena polymorpha</name>
    <name type="common">Zebra mussel</name>
    <name type="synonym">Mytilus polymorpha</name>
    <dbReference type="NCBI Taxonomy" id="45954"/>
    <lineage>
        <taxon>Eukaryota</taxon>
        <taxon>Metazoa</taxon>
        <taxon>Spiralia</taxon>
        <taxon>Lophotrochozoa</taxon>
        <taxon>Mollusca</taxon>
        <taxon>Bivalvia</taxon>
        <taxon>Autobranchia</taxon>
        <taxon>Heteroconchia</taxon>
        <taxon>Euheterodonta</taxon>
        <taxon>Imparidentia</taxon>
        <taxon>Neoheterodontei</taxon>
        <taxon>Myida</taxon>
        <taxon>Dreissenoidea</taxon>
        <taxon>Dreissenidae</taxon>
        <taxon>Dreissena</taxon>
    </lineage>
</organism>
<sequence>MTSNMESSLVAKGSDTIWDYTCSACQELEAQYHCKECGKGFCDSCVKLHNQLYKSHTVFGSEHMDKWRINKSTLDMLGQCAEHTDKKIKLFCEDHCRRCCHTCVSLHHR</sequence>
<dbReference type="Proteomes" id="UP000828390">
    <property type="component" value="Unassembled WGS sequence"/>
</dbReference>
<keyword evidence="1" id="KW-0479">Metal-binding</keyword>
<evidence type="ECO:0000259" key="2">
    <source>
        <dbReference type="PROSITE" id="PS50119"/>
    </source>
</evidence>
<keyword evidence="1" id="KW-0862">Zinc</keyword>
<reference evidence="3" key="1">
    <citation type="journal article" date="2019" name="bioRxiv">
        <title>The Genome of the Zebra Mussel, Dreissena polymorpha: A Resource for Invasive Species Research.</title>
        <authorList>
            <person name="McCartney M.A."/>
            <person name="Auch B."/>
            <person name="Kono T."/>
            <person name="Mallez S."/>
            <person name="Zhang Y."/>
            <person name="Obille A."/>
            <person name="Becker A."/>
            <person name="Abrahante J.E."/>
            <person name="Garbe J."/>
            <person name="Badalamenti J.P."/>
            <person name="Herman A."/>
            <person name="Mangelson H."/>
            <person name="Liachko I."/>
            <person name="Sullivan S."/>
            <person name="Sone E.D."/>
            <person name="Koren S."/>
            <person name="Silverstein K.A.T."/>
            <person name="Beckman K.B."/>
            <person name="Gohl D.M."/>
        </authorList>
    </citation>
    <scope>NUCLEOTIDE SEQUENCE</scope>
    <source>
        <strain evidence="3">Duluth1</strain>
        <tissue evidence="3">Whole animal</tissue>
    </source>
</reference>
<dbReference type="PROSITE" id="PS50119">
    <property type="entry name" value="ZF_BBOX"/>
    <property type="match status" value="2"/>
</dbReference>
<accession>A0A9D4I4K9</accession>
<feature type="domain" description="B box-type" evidence="2">
    <location>
        <begin position="22"/>
        <end position="61"/>
    </location>
</feature>
<dbReference type="InterPro" id="IPR000315">
    <property type="entry name" value="Znf_B-box"/>
</dbReference>
<evidence type="ECO:0000313" key="4">
    <source>
        <dbReference type="Proteomes" id="UP000828390"/>
    </source>
</evidence>
<reference evidence="3" key="2">
    <citation type="submission" date="2020-11" db="EMBL/GenBank/DDBJ databases">
        <authorList>
            <person name="McCartney M.A."/>
            <person name="Auch B."/>
            <person name="Kono T."/>
            <person name="Mallez S."/>
            <person name="Becker A."/>
            <person name="Gohl D.M."/>
            <person name="Silverstein K.A.T."/>
            <person name="Koren S."/>
            <person name="Bechman K.B."/>
            <person name="Herman A."/>
            <person name="Abrahante J.E."/>
            <person name="Garbe J."/>
        </authorList>
    </citation>
    <scope>NUCLEOTIDE SEQUENCE</scope>
    <source>
        <strain evidence="3">Duluth1</strain>
        <tissue evidence="3">Whole animal</tissue>
    </source>
</reference>
<dbReference type="EMBL" id="JAIWYP010000010">
    <property type="protein sequence ID" value="KAH3749921.1"/>
    <property type="molecule type" value="Genomic_DNA"/>
</dbReference>
<protein>
    <recommendedName>
        <fullName evidence="2">B box-type domain-containing protein</fullName>
    </recommendedName>
</protein>
<keyword evidence="4" id="KW-1185">Reference proteome</keyword>
<evidence type="ECO:0000256" key="1">
    <source>
        <dbReference type="PROSITE-ProRule" id="PRU00024"/>
    </source>
</evidence>
<proteinExistence type="predicted"/>
<feature type="domain" description="B box-type" evidence="2">
    <location>
        <begin position="80"/>
        <end position="109"/>
    </location>
</feature>
<dbReference type="AlphaFoldDB" id="A0A9D4I4K9"/>
<comment type="caution">
    <text evidence="3">The sequence shown here is derived from an EMBL/GenBank/DDBJ whole genome shotgun (WGS) entry which is preliminary data.</text>
</comment>
<evidence type="ECO:0000313" key="3">
    <source>
        <dbReference type="EMBL" id="KAH3749921.1"/>
    </source>
</evidence>
<dbReference type="Gene3D" id="3.30.160.60">
    <property type="entry name" value="Classic Zinc Finger"/>
    <property type="match status" value="1"/>
</dbReference>
<keyword evidence="1" id="KW-0863">Zinc-finger</keyword>